<protein>
    <submittedName>
        <fullName evidence="2">Uncharacterized protein</fullName>
    </submittedName>
</protein>
<evidence type="ECO:0000313" key="3">
    <source>
        <dbReference type="Proteomes" id="UP000010932"/>
    </source>
</evidence>
<evidence type="ECO:0000256" key="1">
    <source>
        <dbReference type="SAM" id="MobiDB-lite"/>
    </source>
</evidence>
<comment type="caution">
    <text evidence="2">The sequence shown here is derived from an EMBL/GenBank/DDBJ whole genome shotgun (WGS) entry which is preliminary data.</text>
</comment>
<dbReference type="AlphaFoldDB" id="L7E0D7"/>
<organism evidence="2 3">
    <name type="scientific">Microcystis aeruginosa TAIHU98</name>
    <dbReference type="NCBI Taxonomy" id="1134457"/>
    <lineage>
        <taxon>Bacteria</taxon>
        <taxon>Bacillati</taxon>
        <taxon>Cyanobacteriota</taxon>
        <taxon>Cyanophyceae</taxon>
        <taxon>Oscillatoriophycideae</taxon>
        <taxon>Chroococcales</taxon>
        <taxon>Microcystaceae</taxon>
        <taxon>Microcystis</taxon>
    </lineage>
</organism>
<sequence>MISDQLPVNSKKLPTSGTFPTGGGECGWGLMPVPSTHN</sequence>
<reference evidence="2 3" key="1">
    <citation type="journal article" date="2013" name="Genome Announc.">
        <title>Whole-Genome Sequence of Microcystis aeruginosa TAIHU98, a Nontoxic Bloom-Forming Strain Isolated from Taihu Lake, China.</title>
        <authorList>
            <person name="Yang C."/>
            <person name="Zhang W."/>
            <person name="Ren M."/>
            <person name="Song L."/>
            <person name="Li T."/>
            <person name="Zhao J."/>
        </authorList>
    </citation>
    <scope>NUCLEOTIDE SEQUENCE [LARGE SCALE GENOMIC DNA]</scope>
    <source>
        <strain evidence="2 3">TAIHU98</strain>
    </source>
</reference>
<dbReference type="Proteomes" id="UP000010932">
    <property type="component" value="Unassembled WGS sequence"/>
</dbReference>
<gene>
    <name evidence="2" type="ORF">O53_4993</name>
</gene>
<dbReference type="EMBL" id="ANKQ01000004">
    <property type="protein sequence ID" value="ELP52098.1"/>
    <property type="molecule type" value="Genomic_DNA"/>
</dbReference>
<name>L7E0D7_MICAE</name>
<proteinExistence type="predicted"/>
<dbReference type="PATRIC" id="fig|1134457.3.peg.5208"/>
<accession>L7E0D7</accession>
<feature type="region of interest" description="Disordered" evidence="1">
    <location>
        <begin position="1"/>
        <end position="38"/>
    </location>
</feature>
<feature type="compositionally biased region" description="Polar residues" evidence="1">
    <location>
        <begin position="1"/>
        <end position="19"/>
    </location>
</feature>
<evidence type="ECO:0000313" key="2">
    <source>
        <dbReference type="EMBL" id="ELP52098.1"/>
    </source>
</evidence>